<name>A0ABD1YGL9_9MARC</name>
<comment type="caution">
    <text evidence="2">The sequence shown here is derived from an EMBL/GenBank/DDBJ whole genome shotgun (WGS) entry which is preliminary data.</text>
</comment>
<feature type="compositionally biased region" description="Basic and acidic residues" evidence="1">
    <location>
        <begin position="51"/>
        <end position="63"/>
    </location>
</feature>
<feature type="region of interest" description="Disordered" evidence="1">
    <location>
        <begin position="49"/>
        <end position="71"/>
    </location>
</feature>
<accession>A0ABD1YGL9</accession>
<evidence type="ECO:0000313" key="3">
    <source>
        <dbReference type="Proteomes" id="UP001605036"/>
    </source>
</evidence>
<keyword evidence="3" id="KW-1185">Reference proteome</keyword>
<dbReference type="AlphaFoldDB" id="A0ABD1YGL9"/>
<protein>
    <submittedName>
        <fullName evidence="2">Uncharacterized protein</fullName>
    </submittedName>
</protein>
<dbReference type="EMBL" id="JBHFFA010000004">
    <property type="protein sequence ID" value="KAL2629549.1"/>
    <property type="molecule type" value="Genomic_DNA"/>
</dbReference>
<reference evidence="2 3" key="1">
    <citation type="submission" date="2024-09" db="EMBL/GenBank/DDBJ databases">
        <title>Chromosome-scale assembly of Riccia fluitans.</title>
        <authorList>
            <person name="Paukszto L."/>
            <person name="Sawicki J."/>
            <person name="Karawczyk K."/>
            <person name="Piernik-Szablinska J."/>
            <person name="Szczecinska M."/>
            <person name="Mazdziarz M."/>
        </authorList>
    </citation>
    <scope>NUCLEOTIDE SEQUENCE [LARGE SCALE GENOMIC DNA]</scope>
    <source>
        <strain evidence="2">Rf_01</strain>
        <tissue evidence="2">Aerial parts of the thallus</tissue>
    </source>
</reference>
<dbReference type="Proteomes" id="UP001605036">
    <property type="component" value="Unassembled WGS sequence"/>
</dbReference>
<sequence length="71" mass="7721">MKFSIFYYLRCGLDHAGSGRECEQQGFDRWLGGGWSGTETVTEGLLLGSGARRDPGIKSRGDHSLGPGLFQ</sequence>
<proteinExistence type="predicted"/>
<evidence type="ECO:0000256" key="1">
    <source>
        <dbReference type="SAM" id="MobiDB-lite"/>
    </source>
</evidence>
<organism evidence="2 3">
    <name type="scientific">Riccia fluitans</name>
    <dbReference type="NCBI Taxonomy" id="41844"/>
    <lineage>
        <taxon>Eukaryota</taxon>
        <taxon>Viridiplantae</taxon>
        <taxon>Streptophyta</taxon>
        <taxon>Embryophyta</taxon>
        <taxon>Marchantiophyta</taxon>
        <taxon>Marchantiopsida</taxon>
        <taxon>Marchantiidae</taxon>
        <taxon>Marchantiales</taxon>
        <taxon>Ricciaceae</taxon>
        <taxon>Riccia</taxon>
    </lineage>
</organism>
<gene>
    <name evidence="2" type="ORF">R1flu_014235</name>
</gene>
<evidence type="ECO:0000313" key="2">
    <source>
        <dbReference type="EMBL" id="KAL2629549.1"/>
    </source>
</evidence>